<dbReference type="Proteomes" id="UP000075920">
    <property type="component" value="Unassembled WGS sequence"/>
</dbReference>
<name>A0A182W7Z8_9DIPT</name>
<reference evidence="3" key="1">
    <citation type="submission" date="2013-03" db="EMBL/GenBank/DDBJ databases">
        <title>The Genome Sequence of Anopheles minimus MINIMUS1.</title>
        <authorList>
            <consortium name="The Broad Institute Genomics Platform"/>
            <person name="Neafsey D.E."/>
            <person name="Walton C."/>
            <person name="Walker B."/>
            <person name="Young S.K."/>
            <person name="Zeng Q."/>
            <person name="Gargeya S."/>
            <person name="Fitzgerald M."/>
            <person name="Haas B."/>
            <person name="Abouelleil A."/>
            <person name="Allen A.W."/>
            <person name="Alvarado L."/>
            <person name="Arachchi H.M."/>
            <person name="Berlin A.M."/>
            <person name="Chapman S.B."/>
            <person name="Gainer-Dewar J."/>
            <person name="Goldberg J."/>
            <person name="Griggs A."/>
            <person name="Gujja S."/>
            <person name="Hansen M."/>
            <person name="Howarth C."/>
            <person name="Imamovic A."/>
            <person name="Ireland A."/>
            <person name="Larimer J."/>
            <person name="McCowan C."/>
            <person name="Murphy C."/>
            <person name="Pearson M."/>
            <person name="Poon T.W."/>
            <person name="Priest M."/>
            <person name="Roberts A."/>
            <person name="Saif S."/>
            <person name="Shea T."/>
            <person name="Sisk P."/>
            <person name="Sykes S."/>
            <person name="Wortman J."/>
            <person name="Nusbaum C."/>
            <person name="Birren B."/>
        </authorList>
    </citation>
    <scope>NUCLEOTIDE SEQUENCE [LARGE SCALE GENOMIC DNA]</scope>
    <source>
        <strain evidence="3">MINIMUS1</strain>
    </source>
</reference>
<organism evidence="2 3">
    <name type="scientific">Anopheles minimus</name>
    <dbReference type="NCBI Taxonomy" id="112268"/>
    <lineage>
        <taxon>Eukaryota</taxon>
        <taxon>Metazoa</taxon>
        <taxon>Ecdysozoa</taxon>
        <taxon>Arthropoda</taxon>
        <taxon>Hexapoda</taxon>
        <taxon>Insecta</taxon>
        <taxon>Pterygota</taxon>
        <taxon>Neoptera</taxon>
        <taxon>Endopterygota</taxon>
        <taxon>Diptera</taxon>
        <taxon>Nematocera</taxon>
        <taxon>Culicoidea</taxon>
        <taxon>Culicidae</taxon>
        <taxon>Anophelinae</taxon>
        <taxon>Anopheles</taxon>
    </lineage>
</organism>
<sequence length="249" mass="28435">MMKPLPRKQTYTRTTRMQYEKMVDIMETAPEIARALFKGNQSAFWGELAENLNALGPPIKAVWFDYKCAVKKKLRDNKASLNATGGGPCRTKTLNELEERVASLTNLRATVVGNNAARFGIGRPNNANISQESNNDMNTDNLTGRNNNVQQQQDNPEQHDQQEQQVQYEHQEQQIRQISGPSTRENRATRKRKATEAVLLQNKAMLEMMAKFVECQENSMKLMEENSKAIKKCTEQLEIFNDILLSKQQ</sequence>
<feature type="compositionally biased region" description="Polar residues" evidence="1">
    <location>
        <begin position="125"/>
        <end position="145"/>
    </location>
</feature>
<accession>A0A182W7Z8</accession>
<dbReference type="VEuPathDB" id="VectorBase:AMIN006471"/>
<dbReference type="AlphaFoldDB" id="A0A182W7Z8"/>
<evidence type="ECO:0000313" key="3">
    <source>
        <dbReference type="Proteomes" id="UP000075920"/>
    </source>
</evidence>
<keyword evidence="3" id="KW-1185">Reference proteome</keyword>
<evidence type="ECO:0000256" key="1">
    <source>
        <dbReference type="SAM" id="MobiDB-lite"/>
    </source>
</evidence>
<protein>
    <recommendedName>
        <fullName evidence="4">Regulatory protein zeste</fullName>
    </recommendedName>
</protein>
<dbReference type="EnsemblMetazoa" id="AMIN006471-RA">
    <property type="protein sequence ID" value="AMIN006471-PA"/>
    <property type="gene ID" value="AMIN006471"/>
</dbReference>
<reference evidence="2" key="2">
    <citation type="submission" date="2020-05" db="UniProtKB">
        <authorList>
            <consortium name="EnsemblMetazoa"/>
        </authorList>
    </citation>
    <scope>IDENTIFICATION</scope>
    <source>
        <strain evidence="2">MINIMUS1</strain>
    </source>
</reference>
<evidence type="ECO:0000313" key="2">
    <source>
        <dbReference type="EnsemblMetazoa" id="AMIN006471-PA"/>
    </source>
</evidence>
<feature type="region of interest" description="Disordered" evidence="1">
    <location>
        <begin position="118"/>
        <end position="194"/>
    </location>
</feature>
<evidence type="ECO:0008006" key="4">
    <source>
        <dbReference type="Google" id="ProtNLM"/>
    </source>
</evidence>
<feature type="compositionally biased region" description="Low complexity" evidence="1">
    <location>
        <begin position="146"/>
        <end position="155"/>
    </location>
</feature>
<proteinExistence type="predicted"/>
<dbReference type="STRING" id="112268.A0A182W7Z8"/>